<proteinExistence type="predicted"/>
<accession>Q9P9Z1</accession>
<dbReference type="AlphaFoldDB" id="Q9P9Z1"/>
<evidence type="ECO:0000313" key="1">
    <source>
        <dbReference type="EMBL" id="AAF85514.1"/>
    </source>
</evidence>
<reference evidence="1 2" key="1">
    <citation type="journal article" date="2000" name="Nature">
        <title>The genome sequence of the plant pathogen Xylella fastidiosa.</title>
        <authorList>
            <person name="Simpson A.J."/>
            <person name="Reinach F.C."/>
            <person name="Arruda P."/>
            <person name="Abreu F.A."/>
            <person name="Acencio M."/>
            <person name="Alvarenga R."/>
            <person name="Alves L.M."/>
            <person name="Araya J.E."/>
            <person name="Baia G.S."/>
            <person name="Baptista C.S."/>
            <person name="Barros M.H."/>
            <person name="Bonaccorsi E.D."/>
            <person name="Bordin S."/>
            <person name="Bove J.M."/>
            <person name="Briones M.R."/>
            <person name="Bueno M.R."/>
            <person name="Camargo A.A."/>
            <person name="Camargo L.E."/>
            <person name="Carraro D.M."/>
            <person name="Carrer H."/>
            <person name="Colauto N.B."/>
            <person name="Colombo C."/>
            <person name="Costa F.F."/>
            <person name="Costa M.C."/>
            <person name="Costa-Neto C.M."/>
            <person name="Coutinho L.L."/>
            <person name="Cristofani M."/>
            <person name="Dias-Neto E."/>
            <person name="Docena C."/>
            <person name="El-Dorry H."/>
            <person name="Facincani A.P."/>
            <person name="Ferreira A.J."/>
            <person name="Ferreira V.C."/>
            <person name="Ferro J.A."/>
            <person name="Fraga J.S."/>
            <person name="Franca S.C."/>
            <person name="Franco M.C."/>
            <person name="Frohme M."/>
            <person name="Furlan L.R."/>
            <person name="Garnier M."/>
            <person name="Goldman G.H."/>
            <person name="Goldman M.H."/>
            <person name="Gomes S.L."/>
            <person name="Gruber A."/>
            <person name="Ho P.L."/>
            <person name="Hoheisel J.D."/>
            <person name="Junqueira M.L."/>
            <person name="Kemper E.L."/>
            <person name="Kitajima J.P."/>
            <person name="Krieger J.E."/>
            <person name="Kuramae E.E."/>
            <person name="Laigret F."/>
            <person name="Lambais M.R."/>
            <person name="Leite L.C."/>
            <person name="Lemos E.G."/>
            <person name="Lemos M.V."/>
            <person name="Lopes S.A."/>
            <person name="Lopes C.R."/>
            <person name="Machado J.A."/>
            <person name="Machado M.A."/>
            <person name="Madeira A.M."/>
            <person name="Madeira H.M."/>
            <person name="Marino C.L."/>
            <person name="Marques M.V."/>
            <person name="Martins E.A."/>
            <person name="Martins E.M."/>
            <person name="Matsukuma A.Y."/>
            <person name="Menck C.F."/>
            <person name="Miracca E.C."/>
            <person name="Miyaki C.Y."/>
            <person name="Monteriro-Vitorello C.B."/>
            <person name="Moon D.H."/>
            <person name="Nagai M.A."/>
            <person name="Nascimento A.L."/>
            <person name="Netto L.E."/>
            <person name="Nhani A.Jr."/>
            <person name="Nobrega F.G."/>
            <person name="Nunes L.R."/>
            <person name="Oliveira M.A."/>
            <person name="de Oliveira M.C."/>
            <person name="de Oliveira R.C."/>
            <person name="Palmieri D.A."/>
            <person name="Paris A."/>
            <person name="Peixoto B.R."/>
            <person name="Pereira G.A."/>
            <person name="Pereira H.A.Jr."/>
            <person name="Pesquero J.B."/>
            <person name="Quaggio R.B."/>
            <person name="Roberto P.G."/>
            <person name="Rodrigues V."/>
            <person name="de M Rosa A.J."/>
            <person name="de Rosa V.E.Jr."/>
            <person name="de Sa R.G."/>
            <person name="Santelli R.V."/>
            <person name="Sawasaki H.E."/>
            <person name="da Silva A.C."/>
            <person name="da Silva A.M."/>
            <person name="da Silva F.R."/>
            <person name="da Silva W.A.Jr."/>
            <person name="da Silveira J.F."/>
            <person name="Silvestri M.L."/>
            <person name="Siqueira W.J."/>
            <person name="de Souza A.A."/>
            <person name="de Souza A.P."/>
            <person name="Terenzi M.F."/>
            <person name="Truffi D."/>
            <person name="Tsai S.M."/>
            <person name="Tsuhako M.H."/>
            <person name="Vallada H."/>
            <person name="Van Sluys M.A."/>
            <person name="Verjovski-Almeida S."/>
            <person name="Vettore A.L."/>
            <person name="Zago M.A."/>
            <person name="Zatz M."/>
            <person name="Meidanis J."/>
            <person name="Setubal J.C."/>
        </authorList>
    </citation>
    <scope>NUCLEOTIDE SEQUENCE [LARGE SCALE GENOMIC DNA]</scope>
    <source>
        <strain evidence="1 2">9a5c</strain>
    </source>
</reference>
<sequence length="79" mass="8781">MQRGCVHVVLVVLWAIGTVLECYRGSSWAVRSGGCCVDFRGIDAKKKQLSGVVEECQEYVIAFAVIERCRLSPSRKMCV</sequence>
<protein>
    <submittedName>
        <fullName evidence="1">Uncharacterized protein</fullName>
    </submittedName>
</protein>
<dbReference type="KEGG" id="xfa:XF_2729"/>
<dbReference type="Proteomes" id="UP000000812">
    <property type="component" value="Chromosome"/>
</dbReference>
<organism evidence="1 2">
    <name type="scientific">Xylella fastidiosa (strain 9a5c)</name>
    <dbReference type="NCBI Taxonomy" id="160492"/>
    <lineage>
        <taxon>Bacteria</taxon>
        <taxon>Pseudomonadati</taxon>
        <taxon>Pseudomonadota</taxon>
        <taxon>Gammaproteobacteria</taxon>
        <taxon>Lysobacterales</taxon>
        <taxon>Lysobacteraceae</taxon>
        <taxon>Xylella</taxon>
    </lineage>
</organism>
<gene>
    <name evidence="1" type="ordered locus">XF_2729</name>
</gene>
<evidence type="ECO:0000313" key="2">
    <source>
        <dbReference type="Proteomes" id="UP000000812"/>
    </source>
</evidence>
<dbReference type="PIR" id="B82523">
    <property type="entry name" value="B82523"/>
</dbReference>
<dbReference type="EMBL" id="AE003849">
    <property type="protein sequence ID" value="AAF85514.1"/>
    <property type="molecule type" value="Genomic_DNA"/>
</dbReference>
<name>Q9P9Z1_XYLFA</name>
<dbReference type="HOGENOM" id="CLU_2605274_0_0_6"/>
<dbReference type="STRING" id="160492.XF_2729"/>